<evidence type="ECO:0000256" key="1">
    <source>
        <dbReference type="SAM" id="MobiDB-lite"/>
    </source>
</evidence>
<proteinExistence type="predicted"/>
<sequence>MPSCLCRMSDGGQWLISCNGNTETKSGVDLQASGRRLSSFGPQPDARSGRPVVRRRPCDMCSGQINGGGEVLTAGLCATTSKCFRCVGPASWRSTTPRPSVRPLYPASGVPTSVYAKGRASIKHRTKGTRHRRNRLRALPDTAVSNRPNCARLEHPGESSTITVGTTERRAQIASSCAATSAVAVLLQDR</sequence>
<gene>
    <name evidence="2" type="ORF">BD310DRAFT_910688</name>
</gene>
<evidence type="ECO:0000313" key="2">
    <source>
        <dbReference type="EMBL" id="TBU51408.1"/>
    </source>
</evidence>
<name>A0A4Q9PAD4_9APHY</name>
<keyword evidence="3" id="KW-1185">Reference proteome</keyword>
<reference evidence="2 3" key="1">
    <citation type="submission" date="2019-01" db="EMBL/GenBank/DDBJ databases">
        <title>Draft genome sequences of three monokaryotic isolates of the white-rot basidiomycete fungus Dichomitus squalens.</title>
        <authorList>
            <consortium name="DOE Joint Genome Institute"/>
            <person name="Lopez S.C."/>
            <person name="Andreopoulos B."/>
            <person name="Pangilinan J."/>
            <person name="Lipzen A."/>
            <person name="Riley R."/>
            <person name="Ahrendt S."/>
            <person name="Ng V."/>
            <person name="Barry K."/>
            <person name="Daum C."/>
            <person name="Grigoriev I.V."/>
            <person name="Hilden K.S."/>
            <person name="Makela M.R."/>
            <person name="de Vries R.P."/>
        </authorList>
    </citation>
    <scope>NUCLEOTIDE SEQUENCE [LARGE SCALE GENOMIC DNA]</scope>
    <source>
        <strain evidence="2 3">CBS 464.89</strain>
    </source>
</reference>
<dbReference type="AlphaFoldDB" id="A0A4Q9PAD4"/>
<feature type="region of interest" description="Disordered" evidence="1">
    <location>
        <begin position="34"/>
        <end position="53"/>
    </location>
</feature>
<accession>A0A4Q9PAD4</accession>
<dbReference type="EMBL" id="ML145327">
    <property type="protein sequence ID" value="TBU51408.1"/>
    <property type="molecule type" value="Genomic_DNA"/>
</dbReference>
<organism evidence="2 3">
    <name type="scientific">Dichomitus squalens</name>
    <dbReference type="NCBI Taxonomy" id="114155"/>
    <lineage>
        <taxon>Eukaryota</taxon>
        <taxon>Fungi</taxon>
        <taxon>Dikarya</taxon>
        <taxon>Basidiomycota</taxon>
        <taxon>Agaricomycotina</taxon>
        <taxon>Agaricomycetes</taxon>
        <taxon>Polyporales</taxon>
        <taxon>Polyporaceae</taxon>
        <taxon>Dichomitus</taxon>
    </lineage>
</organism>
<protein>
    <submittedName>
        <fullName evidence="2">Uncharacterized protein</fullName>
    </submittedName>
</protein>
<evidence type="ECO:0000313" key="3">
    <source>
        <dbReference type="Proteomes" id="UP000292082"/>
    </source>
</evidence>
<dbReference type="Proteomes" id="UP000292082">
    <property type="component" value="Unassembled WGS sequence"/>
</dbReference>